<evidence type="ECO:0000313" key="6">
    <source>
        <dbReference type="EMBL" id="MFC3931765.1"/>
    </source>
</evidence>
<dbReference type="PROSITE" id="PS00785">
    <property type="entry name" value="5_NUCLEOTIDASE_1"/>
    <property type="match status" value="1"/>
</dbReference>
<dbReference type="Gene3D" id="3.60.21.10">
    <property type="match status" value="1"/>
</dbReference>
<feature type="compositionally biased region" description="Basic and acidic residues" evidence="2">
    <location>
        <begin position="701"/>
        <end position="711"/>
    </location>
</feature>
<feature type="domain" description="5'-Nucleotidase C-terminal" evidence="5">
    <location>
        <begin position="415"/>
        <end position="589"/>
    </location>
</feature>
<dbReference type="InterPro" id="IPR036907">
    <property type="entry name" value="5'-Nucleotdase_C_sf"/>
</dbReference>
<evidence type="ECO:0000256" key="3">
    <source>
        <dbReference type="SAM" id="SignalP"/>
    </source>
</evidence>
<dbReference type="InterPro" id="IPR029052">
    <property type="entry name" value="Metallo-depent_PP-like"/>
</dbReference>
<dbReference type="InterPro" id="IPR004843">
    <property type="entry name" value="Calcineurin-like_PHP"/>
</dbReference>
<evidence type="ECO:0000259" key="5">
    <source>
        <dbReference type="Pfam" id="PF02872"/>
    </source>
</evidence>
<dbReference type="RefSeq" id="WP_380430335.1">
    <property type="nucleotide sequence ID" value="NZ_JBHSAC010000026.1"/>
</dbReference>
<dbReference type="InterPro" id="IPR008334">
    <property type="entry name" value="5'-Nucleotdase_C"/>
</dbReference>
<dbReference type="PRINTS" id="PR01607">
    <property type="entry name" value="APYRASEFAMLY"/>
</dbReference>
<dbReference type="InterPro" id="IPR006146">
    <property type="entry name" value="5'-Nucleotdase_CS"/>
</dbReference>
<feature type="compositionally biased region" description="Polar residues" evidence="2">
    <location>
        <begin position="40"/>
        <end position="51"/>
    </location>
</feature>
<dbReference type="EMBL" id="JBHSAC010000026">
    <property type="protein sequence ID" value="MFC3931765.1"/>
    <property type="molecule type" value="Genomic_DNA"/>
</dbReference>
<dbReference type="PROSITE" id="PS00786">
    <property type="entry name" value="5_NUCLEOTIDASE_2"/>
    <property type="match status" value="1"/>
</dbReference>
<feature type="compositionally biased region" description="Polar residues" evidence="2">
    <location>
        <begin position="758"/>
        <end position="771"/>
    </location>
</feature>
<evidence type="ECO:0000259" key="4">
    <source>
        <dbReference type="Pfam" id="PF00149"/>
    </source>
</evidence>
<dbReference type="PANTHER" id="PTHR11575:SF24">
    <property type="entry name" value="5'-NUCLEOTIDASE"/>
    <property type="match status" value="1"/>
</dbReference>
<keyword evidence="1 3" id="KW-0732">Signal</keyword>
<feature type="compositionally biased region" description="Polar residues" evidence="2">
    <location>
        <begin position="68"/>
        <end position="82"/>
    </location>
</feature>
<sequence length="808" mass="87416">MRKQTLIIPTLSALLFSTAILSNKAYADEVNSSGNAEMKVDSTQMPVNNQEKAADDALKKSDSLSSSEQSVQADEQVANQETADVEASEASGDFDESSLSAVSASAAASNNINIIHTNDVHGRMVEEDGVIGDAKLATLVNQSRQESETLVFDAGDSFQGLPISNSSQGEDMAEVMNKIGFDAMTVGNHEFDFGLYQLKRLREKLEFPIISSNIYVNGARLFEPSTFIDKNPEITGDEVVVIGVTTPETATKTHPKNIAGVSFTDPITEVNSVIAQIEANARAEGVNYNTYVVLAHLGVDNTTKTEWQGTTLARALSENEELAGKNVIVIDGHSHSILQANYGNVTYSQTGSYLHNVGKITLNSDKLASADLISADEVKDLVPDDSISDLIAAIQEKYRTETAVVVYENSPIELNGDRMNVRVRETNLGNAVADALLEYGQTGFSQKSNLAVTNGGGLRDNIKKDEPITKGEIISVLPFGNTVSQIQVTGQEIYDMFTTSLGSMTQIDNHGHSIVDENGNPLLEPSGGFLQVAGAHVYYDTNLSADKRILAIDIWDPETNSYKDLDKRATYYLVTNDFLAAGGDNYTMLGGFREEGPSMDQVFEDYLVSDVDLMKYEIINPNSRLISVSALEYYNEYWIKNNFDDFVRPFPDKYSNLNPETDADEQKTDLQSGKLVGIAPTALSKELESASDTVETGLKNDLADMKDKTEQSDSSDQSSQTADAGFSDQKETPKFSHSLDGSGANSSAAQPGQAGSSLEANSRPLSTQTDTGADLSNHANEILVSALGVTIVAAGAIFDHFRIRKNNK</sequence>
<dbReference type="Pfam" id="PF02872">
    <property type="entry name" value="5_nucleotid_C"/>
    <property type="match status" value="1"/>
</dbReference>
<organism evidence="6 7">
    <name type="scientific">Streptococcus dentapri</name>
    <dbReference type="NCBI Taxonomy" id="573564"/>
    <lineage>
        <taxon>Bacteria</taxon>
        <taxon>Bacillati</taxon>
        <taxon>Bacillota</taxon>
        <taxon>Bacilli</taxon>
        <taxon>Lactobacillales</taxon>
        <taxon>Streptococcaceae</taxon>
        <taxon>Streptococcus</taxon>
    </lineage>
</organism>
<dbReference type="PANTHER" id="PTHR11575">
    <property type="entry name" value="5'-NUCLEOTIDASE-RELATED"/>
    <property type="match status" value="1"/>
</dbReference>
<dbReference type="InterPro" id="IPR006179">
    <property type="entry name" value="5_nucleotidase/apyrase"/>
</dbReference>
<dbReference type="Proteomes" id="UP001595901">
    <property type="component" value="Unassembled WGS sequence"/>
</dbReference>
<evidence type="ECO:0000256" key="1">
    <source>
        <dbReference type="ARBA" id="ARBA00022729"/>
    </source>
</evidence>
<evidence type="ECO:0000256" key="2">
    <source>
        <dbReference type="SAM" id="MobiDB-lite"/>
    </source>
</evidence>
<feature type="compositionally biased region" description="Basic and acidic residues" evidence="2">
    <location>
        <begin position="52"/>
        <end position="62"/>
    </location>
</feature>
<proteinExistence type="predicted"/>
<dbReference type="SUPFAM" id="SSF56300">
    <property type="entry name" value="Metallo-dependent phosphatases"/>
    <property type="match status" value="1"/>
</dbReference>
<feature type="compositionally biased region" description="Acidic residues" evidence="2">
    <location>
        <begin position="83"/>
        <end position="96"/>
    </location>
</feature>
<dbReference type="Pfam" id="PF00149">
    <property type="entry name" value="Metallophos"/>
    <property type="match status" value="1"/>
</dbReference>
<comment type="caution">
    <text evidence="6">The sequence shown here is derived from an EMBL/GenBank/DDBJ whole genome shotgun (WGS) entry which is preliminary data.</text>
</comment>
<name>A0ABV8D049_9STRE</name>
<protein>
    <submittedName>
        <fullName evidence="6">5'-nucleotidase C-terminal domain-containing protein</fullName>
    </submittedName>
</protein>
<gene>
    <name evidence="6" type="ORF">ACFOSE_03015</name>
</gene>
<feature type="chain" id="PRO_5045573517" evidence="3">
    <location>
        <begin position="28"/>
        <end position="808"/>
    </location>
</feature>
<feature type="region of interest" description="Disordered" evidence="2">
    <location>
        <begin position="40"/>
        <end position="96"/>
    </location>
</feature>
<reference evidence="7" key="1">
    <citation type="journal article" date="2019" name="Int. J. Syst. Evol. Microbiol.">
        <title>The Global Catalogue of Microorganisms (GCM) 10K type strain sequencing project: providing services to taxonomists for standard genome sequencing and annotation.</title>
        <authorList>
            <consortium name="The Broad Institute Genomics Platform"/>
            <consortium name="The Broad Institute Genome Sequencing Center for Infectious Disease"/>
            <person name="Wu L."/>
            <person name="Ma J."/>
        </authorList>
    </citation>
    <scope>NUCLEOTIDE SEQUENCE [LARGE SCALE GENOMIC DNA]</scope>
    <source>
        <strain evidence="7">CCUG 58728</strain>
    </source>
</reference>
<feature type="region of interest" description="Disordered" evidence="2">
    <location>
        <begin position="701"/>
        <end position="773"/>
    </location>
</feature>
<keyword evidence="7" id="KW-1185">Reference proteome</keyword>
<feature type="signal peptide" evidence="3">
    <location>
        <begin position="1"/>
        <end position="27"/>
    </location>
</feature>
<feature type="compositionally biased region" description="Low complexity" evidence="2">
    <location>
        <begin position="741"/>
        <end position="757"/>
    </location>
</feature>
<dbReference type="Gene3D" id="3.90.780.10">
    <property type="entry name" value="5'-Nucleotidase, C-terminal domain"/>
    <property type="match status" value="1"/>
</dbReference>
<dbReference type="SUPFAM" id="SSF55816">
    <property type="entry name" value="5'-nucleotidase (syn. UDP-sugar hydrolase), C-terminal domain"/>
    <property type="match status" value="1"/>
</dbReference>
<accession>A0ABV8D049</accession>
<feature type="domain" description="Calcineurin-like phosphoesterase" evidence="4">
    <location>
        <begin position="113"/>
        <end position="335"/>
    </location>
</feature>
<evidence type="ECO:0000313" key="7">
    <source>
        <dbReference type="Proteomes" id="UP001595901"/>
    </source>
</evidence>